<dbReference type="PANTHER" id="PTHR32309">
    <property type="entry name" value="TYROSINE-PROTEIN KINASE"/>
    <property type="match status" value="1"/>
</dbReference>
<evidence type="ECO:0000256" key="2">
    <source>
        <dbReference type="SAM" id="Phobius"/>
    </source>
</evidence>
<organism evidence="3 4">
    <name type="scientific">Actinopolymorpha pittospori</name>
    <dbReference type="NCBI Taxonomy" id="648752"/>
    <lineage>
        <taxon>Bacteria</taxon>
        <taxon>Bacillati</taxon>
        <taxon>Actinomycetota</taxon>
        <taxon>Actinomycetes</taxon>
        <taxon>Propionibacteriales</taxon>
        <taxon>Actinopolymorphaceae</taxon>
        <taxon>Actinopolymorpha</taxon>
    </lineage>
</organism>
<dbReference type="EMBL" id="JADBEM010000001">
    <property type="protein sequence ID" value="MBE1611971.1"/>
    <property type="molecule type" value="Genomic_DNA"/>
</dbReference>
<feature type="transmembrane region" description="Helical" evidence="2">
    <location>
        <begin position="21"/>
        <end position="41"/>
    </location>
</feature>
<protein>
    <submittedName>
        <fullName evidence="3">Capsular polysaccharide biosynthesis protein</fullName>
    </submittedName>
</protein>
<evidence type="ECO:0000313" key="3">
    <source>
        <dbReference type="EMBL" id="MBE1611971.1"/>
    </source>
</evidence>
<dbReference type="Proteomes" id="UP000638648">
    <property type="component" value="Unassembled WGS sequence"/>
</dbReference>
<keyword evidence="4" id="KW-1185">Reference proteome</keyword>
<dbReference type="InterPro" id="IPR050445">
    <property type="entry name" value="Bact_polysacc_biosynth/exp"/>
</dbReference>
<dbReference type="InterPro" id="IPR027417">
    <property type="entry name" value="P-loop_NTPase"/>
</dbReference>
<keyword evidence="2" id="KW-0472">Membrane</keyword>
<feature type="transmembrane region" description="Helical" evidence="2">
    <location>
        <begin position="240"/>
        <end position="260"/>
    </location>
</feature>
<name>A0A927RPC1_9ACTN</name>
<dbReference type="RefSeq" id="WP_192755102.1">
    <property type="nucleotide sequence ID" value="NZ_BAABJL010000176.1"/>
</dbReference>
<dbReference type="Gene3D" id="3.40.50.300">
    <property type="entry name" value="P-loop containing nucleotide triphosphate hydrolases"/>
    <property type="match status" value="1"/>
</dbReference>
<reference evidence="3" key="1">
    <citation type="submission" date="2020-10" db="EMBL/GenBank/DDBJ databases">
        <title>Sequencing the genomes of 1000 actinobacteria strains.</title>
        <authorList>
            <person name="Klenk H.-P."/>
        </authorList>
    </citation>
    <scope>NUCLEOTIDE SEQUENCE</scope>
    <source>
        <strain evidence="3">DSM 45354</strain>
    </source>
</reference>
<keyword evidence="2" id="KW-1133">Transmembrane helix</keyword>
<dbReference type="AlphaFoldDB" id="A0A927RPC1"/>
<evidence type="ECO:0000313" key="4">
    <source>
        <dbReference type="Proteomes" id="UP000638648"/>
    </source>
</evidence>
<evidence type="ECO:0000256" key="1">
    <source>
        <dbReference type="SAM" id="MobiDB-lite"/>
    </source>
</evidence>
<proteinExistence type="predicted"/>
<dbReference type="PANTHER" id="PTHR32309:SF31">
    <property type="entry name" value="CAPSULAR EXOPOLYSACCHARIDE FAMILY"/>
    <property type="match status" value="1"/>
</dbReference>
<feature type="compositionally biased region" description="Low complexity" evidence="1">
    <location>
        <begin position="573"/>
        <end position="586"/>
    </location>
</feature>
<sequence>MRDVEDTSALTAFVVNALRRHVALILVLCVLGGVAGATFALRQGIHYTANASILVNPLQGNPYAPDGRGEQLVNLETEAQLIRTDGVAQLAAKQMRTSTPSDELRAALEIENPTNTQVLRISFTAADSRHALHGAQAFADSYLTYRRQRAQSVIDSRLARIRQQQTSTQSALNDATAELARTSTEAARRAYLGERVSALASQLASLETEVSTLTATDLSPGQVISPAALPIGVGGNYTPLMFGGAGLLGGLLLGAALALLRTRMDQRMHDPSDVEKLGVRLLGFVDAGGRLGGRRSSAEPPPLPEAYRAIRTTIITSTDVPPVTLAVASVRSGIASGPEAAGMAVGLARAGFSVALVDATGEVTRLLTGTGALPGLSELLAGITGLRNMLVQPEENLVLLPLGRPARETMDQLLSGQMRATLGRLREWYDYVILAAPPAPSADGQALASLADGVVLVGGLDISSRADLATATAALEHVNAMPLGAVMVAGLSPAGTAPRRSLLGRLLMPLARRQARRRAQKEARELGKGATRFPEPTPAAEPADRVPHARPAARQGGEAHTPISTTRRRRITPSHPTRAAARAIAANGTTRSQETGHLEATVGADDFEGQRPDRGDD</sequence>
<accession>A0A927RPC1</accession>
<gene>
    <name evidence="3" type="ORF">HEB94_008819</name>
</gene>
<feature type="compositionally biased region" description="Basic and acidic residues" evidence="1">
    <location>
        <begin position="608"/>
        <end position="617"/>
    </location>
</feature>
<comment type="caution">
    <text evidence="3">The sequence shown here is derived from an EMBL/GenBank/DDBJ whole genome shotgun (WGS) entry which is preliminary data.</text>
</comment>
<dbReference type="SUPFAM" id="SSF52540">
    <property type="entry name" value="P-loop containing nucleoside triphosphate hydrolases"/>
    <property type="match status" value="1"/>
</dbReference>
<keyword evidence="2" id="KW-0812">Transmembrane</keyword>
<feature type="region of interest" description="Disordered" evidence="1">
    <location>
        <begin position="513"/>
        <end position="617"/>
    </location>
</feature>